<comment type="caution">
    <text evidence="4">The sequence shown here is derived from an EMBL/GenBank/DDBJ whole genome shotgun (WGS) entry which is preliminary data.</text>
</comment>
<dbReference type="GO" id="GO:0033353">
    <property type="term" value="P:S-adenosylmethionine cycle"/>
    <property type="evidence" value="ECO:0007669"/>
    <property type="project" value="TreeGrafter"/>
</dbReference>
<dbReference type="Proteomes" id="UP000245207">
    <property type="component" value="Unassembled WGS sequence"/>
</dbReference>
<sequence length="167" mass="18195">MRLGAQQLAPSPSSADLAPWAQSLRSSAKASQHGQHPQLAQLAQYCTSTKDKCYSIALMHGKYKKEEYVLPKRLDEEVAALHLGKLGAKLTMLSKDQAYYMSIPIEGPYKASSLQVEVMSSHIVILAVISSTLPSRPKSALGAPPYIAAEVPPPVYNAFNMVLYDVH</sequence>
<dbReference type="AlphaFoldDB" id="A0A2U1N710"/>
<gene>
    <name evidence="4" type="ORF">CTI12_AA298260</name>
</gene>
<dbReference type="Pfam" id="PF05221">
    <property type="entry name" value="AdoHcyase"/>
    <property type="match status" value="1"/>
</dbReference>
<dbReference type="PANTHER" id="PTHR23420">
    <property type="entry name" value="ADENOSYLHOMOCYSTEINASE"/>
    <property type="match status" value="1"/>
</dbReference>
<evidence type="ECO:0000256" key="2">
    <source>
        <dbReference type="ARBA" id="ARBA00022091"/>
    </source>
</evidence>
<keyword evidence="5" id="KW-1185">Reference proteome</keyword>
<protein>
    <recommendedName>
        <fullName evidence="2">Adenosylhomocysteinase</fullName>
    </recommendedName>
    <alternativeName>
        <fullName evidence="3">S-adenosyl-L-homocysteine hydrolase</fullName>
    </alternativeName>
</protein>
<evidence type="ECO:0000256" key="3">
    <source>
        <dbReference type="ARBA" id="ARBA00033091"/>
    </source>
</evidence>
<comment type="function">
    <text evidence="1">Adenosylhomocysteine is a competitive inhibitor of S-adenosyl-L-methionine-dependent methyl transferase reactions; therefore adenosylhomocysteinase may play a key role in the control of methylations via regulation of the intracellular concentration of adenosylhomocysteine.</text>
</comment>
<evidence type="ECO:0000313" key="4">
    <source>
        <dbReference type="EMBL" id="PWA69264.1"/>
    </source>
</evidence>
<name>A0A2U1N710_ARTAN</name>
<reference evidence="4 5" key="1">
    <citation type="journal article" date="2018" name="Mol. Plant">
        <title>The genome of Artemisia annua provides insight into the evolution of Asteraceae family and artemisinin biosynthesis.</title>
        <authorList>
            <person name="Shen Q."/>
            <person name="Zhang L."/>
            <person name="Liao Z."/>
            <person name="Wang S."/>
            <person name="Yan T."/>
            <person name="Shi P."/>
            <person name="Liu M."/>
            <person name="Fu X."/>
            <person name="Pan Q."/>
            <person name="Wang Y."/>
            <person name="Lv Z."/>
            <person name="Lu X."/>
            <person name="Zhang F."/>
            <person name="Jiang W."/>
            <person name="Ma Y."/>
            <person name="Chen M."/>
            <person name="Hao X."/>
            <person name="Li L."/>
            <person name="Tang Y."/>
            <person name="Lv G."/>
            <person name="Zhou Y."/>
            <person name="Sun X."/>
            <person name="Brodelius P.E."/>
            <person name="Rose J.K.C."/>
            <person name="Tang K."/>
        </authorList>
    </citation>
    <scope>NUCLEOTIDE SEQUENCE [LARGE SCALE GENOMIC DNA]</scope>
    <source>
        <strain evidence="5">cv. Huhao1</strain>
        <tissue evidence="4">Leaf</tissue>
    </source>
</reference>
<dbReference type="GO" id="GO:0005829">
    <property type="term" value="C:cytosol"/>
    <property type="evidence" value="ECO:0007669"/>
    <property type="project" value="TreeGrafter"/>
</dbReference>
<proteinExistence type="predicted"/>
<dbReference type="EMBL" id="PKPP01003476">
    <property type="protein sequence ID" value="PWA69264.1"/>
    <property type="molecule type" value="Genomic_DNA"/>
</dbReference>
<accession>A0A2U1N710</accession>
<dbReference type="Gene3D" id="3.40.50.1480">
    <property type="entry name" value="Adenosylhomocysteinase-like"/>
    <property type="match status" value="1"/>
</dbReference>
<evidence type="ECO:0000313" key="5">
    <source>
        <dbReference type="Proteomes" id="UP000245207"/>
    </source>
</evidence>
<organism evidence="4 5">
    <name type="scientific">Artemisia annua</name>
    <name type="common">Sweet wormwood</name>
    <dbReference type="NCBI Taxonomy" id="35608"/>
    <lineage>
        <taxon>Eukaryota</taxon>
        <taxon>Viridiplantae</taxon>
        <taxon>Streptophyta</taxon>
        <taxon>Embryophyta</taxon>
        <taxon>Tracheophyta</taxon>
        <taxon>Spermatophyta</taxon>
        <taxon>Magnoliopsida</taxon>
        <taxon>eudicotyledons</taxon>
        <taxon>Gunneridae</taxon>
        <taxon>Pentapetalae</taxon>
        <taxon>asterids</taxon>
        <taxon>campanulids</taxon>
        <taxon>Asterales</taxon>
        <taxon>Asteraceae</taxon>
        <taxon>Asteroideae</taxon>
        <taxon>Anthemideae</taxon>
        <taxon>Artemisiinae</taxon>
        <taxon>Artemisia</taxon>
    </lineage>
</organism>
<dbReference type="GO" id="GO:0004013">
    <property type="term" value="F:adenosylhomocysteinase activity"/>
    <property type="evidence" value="ECO:0007669"/>
    <property type="project" value="TreeGrafter"/>
</dbReference>
<dbReference type="STRING" id="35608.A0A2U1N710"/>
<dbReference type="SUPFAM" id="SSF52283">
    <property type="entry name" value="Formate/glycerate dehydrogenase catalytic domain-like"/>
    <property type="match status" value="1"/>
</dbReference>
<dbReference type="PANTHER" id="PTHR23420:SF0">
    <property type="entry name" value="ADENOSYLHOMOCYSTEINASE"/>
    <property type="match status" value="1"/>
</dbReference>
<dbReference type="InterPro" id="IPR042172">
    <property type="entry name" value="Adenosylhomocyst_ase-like_sf"/>
</dbReference>
<dbReference type="InterPro" id="IPR000043">
    <property type="entry name" value="Adenosylhomocysteinase-like"/>
</dbReference>
<evidence type="ECO:0000256" key="1">
    <source>
        <dbReference type="ARBA" id="ARBA00002639"/>
    </source>
</evidence>